<dbReference type="GO" id="GO:0016020">
    <property type="term" value="C:membrane"/>
    <property type="evidence" value="ECO:0007669"/>
    <property type="project" value="UniProtKB-SubCell"/>
</dbReference>
<dbReference type="EMBL" id="JBJUIK010000008">
    <property type="protein sequence ID" value="KAL3520081.1"/>
    <property type="molecule type" value="Genomic_DNA"/>
</dbReference>
<dbReference type="GO" id="GO:0006817">
    <property type="term" value="P:phosphate ion transport"/>
    <property type="evidence" value="ECO:0007669"/>
    <property type="project" value="UniProtKB-KW"/>
</dbReference>
<comment type="subcellular location">
    <subcellularLocation>
        <location evidence="1">Membrane</location>
        <topology evidence="1">Multi-pass membrane protein</topology>
    </subcellularLocation>
</comment>
<sequence length="93" mass="9999">SRLTYVSNSRGMASQFSTVATIVIVSRVKLPVSSVHAFIGALVGVGLADQPRNVNWKLLVKFLIGWITTIVFCSTVAYGIYSASVHTPAYVVP</sequence>
<evidence type="ECO:0000256" key="3">
    <source>
        <dbReference type="ARBA" id="ARBA00022592"/>
    </source>
</evidence>
<dbReference type="InterPro" id="IPR001204">
    <property type="entry name" value="Phos_transporter"/>
</dbReference>
<feature type="transmembrane region" description="Helical" evidence="7">
    <location>
        <begin position="60"/>
        <end position="81"/>
    </location>
</feature>
<evidence type="ECO:0000313" key="9">
    <source>
        <dbReference type="Proteomes" id="UP001630127"/>
    </source>
</evidence>
<dbReference type="PANTHER" id="PTHR11101">
    <property type="entry name" value="PHOSPHATE TRANSPORTER"/>
    <property type="match status" value="1"/>
</dbReference>
<evidence type="ECO:0000256" key="4">
    <source>
        <dbReference type="ARBA" id="ARBA00022692"/>
    </source>
</evidence>
<name>A0ABD2ZKZ7_9GENT</name>
<evidence type="ECO:0000313" key="8">
    <source>
        <dbReference type="EMBL" id="KAL3520081.1"/>
    </source>
</evidence>
<evidence type="ECO:0000256" key="6">
    <source>
        <dbReference type="ARBA" id="ARBA00023136"/>
    </source>
</evidence>
<comment type="caution">
    <text evidence="8">The sequence shown here is derived from an EMBL/GenBank/DDBJ whole genome shotgun (WGS) entry which is preliminary data.</text>
</comment>
<keyword evidence="4 7" id="KW-0812">Transmembrane</keyword>
<evidence type="ECO:0000256" key="2">
    <source>
        <dbReference type="ARBA" id="ARBA00022448"/>
    </source>
</evidence>
<dbReference type="Pfam" id="PF01384">
    <property type="entry name" value="PHO4"/>
    <property type="match status" value="1"/>
</dbReference>
<accession>A0ABD2ZKZ7</accession>
<evidence type="ECO:0000256" key="7">
    <source>
        <dbReference type="SAM" id="Phobius"/>
    </source>
</evidence>
<dbReference type="AlphaFoldDB" id="A0ABD2ZKZ7"/>
<keyword evidence="5 7" id="KW-1133">Transmembrane helix</keyword>
<keyword evidence="3" id="KW-0592">Phosphate transport</keyword>
<evidence type="ECO:0008006" key="10">
    <source>
        <dbReference type="Google" id="ProtNLM"/>
    </source>
</evidence>
<evidence type="ECO:0000256" key="5">
    <source>
        <dbReference type="ARBA" id="ARBA00022989"/>
    </source>
</evidence>
<protein>
    <recommendedName>
        <fullName evidence="10">Phosphate transporter</fullName>
    </recommendedName>
</protein>
<organism evidence="8 9">
    <name type="scientific">Cinchona calisaya</name>
    <dbReference type="NCBI Taxonomy" id="153742"/>
    <lineage>
        <taxon>Eukaryota</taxon>
        <taxon>Viridiplantae</taxon>
        <taxon>Streptophyta</taxon>
        <taxon>Embryophyta</taxon>
        <taxon>Tracheophyta</taxon>
        <taxon>Spermatophyta</taxon>
        <taxon>Magnoliopsida</taxon>
        <taxon>eudicotyledons</taxon>
        <taxon>Gunneridae</taxon>
        <taxon>Pentapetalae</taxon>
        <taxon>asterids</taxon>
        <taxon>lamiids</taxon>
        <taxon>Gentianales</taxon>
        <taxon>Rubiaceae</taxon>
        <taxon>Cinchonoideae</taxon>
        <taxon>Cinchoneae</taxon>
        <taxon>Cinchona</taxon>
    </lineage>
</organism>
<feature type="non-terminal residue" evidence="8">
    <location>
        <position position="1"/>
    </location>
</feature>
<dbReference type="Proteomes" id="UP001630127">
    <property type="component" value="Unassembled WGS sequence"/>
</dbReference>
<reference evidence="8 9" key="1">
    <citation type="submission" date="2024-11" db="EMBL/GenBank/DDBJ databases">
        <title>A near-complete genome assembly of Cinchona calisaya.</title>
        <authorList>
            <person name="Lian D.C."/>
            <person name="Zhao X.W."/>
            <person name="Wei L."/>
        </authorList>
    </citation>
    <scope>NUCLEOTIDE SEQUENCE [LARGE SCALE GENOMIC DNA]</scope>
    <source>
        <tissue evidence="8">Nenye</tissue>
    </source>
</reference>
<proteinExistence type="predicted"/>
<keyword evidence="9" id="KW-1185">Reference proteome</keyword>
<keyword evidence="2" id="KW-0813">Transport</keyword>
<dbReference type="PANTHER" id="PTHR11101:SF89">
    <property type="entry name" value="PHOSPHATE TRANSPORTER"/>
    <property type="match status" value="1"/>
</dbReference>
<keyword evidence="6 7" id="KW-0472">Membrane</keyword>
<gene>
    <name evidence="8" type="ORF">ACH5RR_018230</name>
</gene>
<evidence type="ECO:0000256" key="1">
    <source>
        <dbReference type="ARBA" id="ARBA00004141"/>
    </source>
</evidence>